<organism evidence="2 3">
    <name type="scientific">Acinetobacter amyesii</name>
    <dbReference type="NCBI Taxonomy" id="2942470"/>
    <lineage>
        <taxon>Bacteria</taxon>
        <taxon>Pseudomonadati</taxon>
        <taxon>Pseudomonadota</taxon>
        <taxon>Gammaproteobacteria</taxon>
        <taxon>Moraxellales</taxon>
        <taxon>Moraxellaceae</taxon>
        <taxon>Acinetobacter</taxon>
    </lineage>
</organism>
<sequence>MNDTLQHLYESTLDHPEQYQDFYQQLLASQVYCLGERDAEQHLHFQLMETEQGEQAIPFFLSLAMLQQDVGADAEFVMISAEKLFAITKGASLVMNPTSEHPKEFLADEIDAILEFAKQQSL</sequence>
<dbReference type="RefSeq" id="WP_078191165.1">
    <property type="nucleotide sequence ID" value="NZ_JAMCOZ010000001.1"/>
</dbReference>
<accession>A0A1T1GSK9</accession>
<gene>
    <name evidence="2" type="ORF">B1202_13700</name>
</gene>
<evidence type="ECO:0000313" key="2">
    <source>
        <dbReference type="EMBL" id="OOV80573.1"/>
    </source>
</evidence>
<comment type="caution">
    <text evidence="2">The sequence shown here is derived from an EMBL/GenBank/DDBJ whole genome shotgun (WGS) entry which is preliminary data.</text>
</comment>
<dbReference type="InterPro" id="IPR009839">
    <property type="entry name" value="SseB_N"/>
</dbReference>
<feature type="domain" description="SseB protein N-terminal" evidence="1">
    <location>
        <begin position="15"/>
        <end position="111"/>
    </location>
</feature>
<dbReference type="EMBL" id="MVKX01000009">
    <property type="protein sequence ID" value="OOV80573.1"/>
    <property type="molecule type" value="Genomic_DNA"/>
</dbReference>
<protein>
    <recommendedName>
        <fullName evidence="1">SseB protein N-terminal domain-containing protein</fullName>
    </recommendedName>
</protein>
<dbReference type="Proteomes" id="UP000191160">
    <property type="component" value="Unassembled WGS sequence"/>
</dbReference>
<dbReference type="AlphaFoldDB" id="A0A1T1GSK9"/>
<keyword evidence="3" id="KW-1185">Reference proteome</keyword>
<name>A0A1T1GSK9_9GAMM</name>
<evidence type="ECO:0000313" key="3">
    <source>
        <dbReference type="Proteomes" id="UP000191160"/>
    </source>
</evidence>
<dbReference type="Pfam" id="PF07179">
    <property type="entry name" value="SseB"/>
    <property type="match status" value="1"/>
</dbReference>
<evidence type="ECO:0000259" key="1">
    <source>
        <dbReference type="Pfam" id="PF07179"/>
    </source>
</evidence>
<reference evidence="2 3" key="1">
    <citation type="submission" date="2017-02" db="EMBL/GenBank/DDBJ databases">
        <title>Acinetobacter sp. ANC 4945, whole genome shotgun sequencing project.</title>
        <authorList>
            <person name="Radolfova-Krizova L."/>
            <person name="Al Atrouni A."/>
            <person name="Nemec A."/>
        </authorList>
    </citation>
    <scope>NUCLEOTIDE SEQUENCE [LARGE SCALE GENOMIC DNA]</scope>
    <source>
        <strain evidence="2 3">ANC 4945</strain>
    </source>
</reference>
<proteinExistence type="predicted"/>